<comment type="caution">
    <text evidence="2">The sequence shown here is derived from an EMBL/GenBank/DDBJ whole genome shotgun (WGS) entry which is preliminary data.</text>
</comment>
<dbReference type="Proteomes" id="UP001138686">
    <property type="component" value="Unassembled WGS sequence"/>
</dbReference>
<evidence type="ECO:0000313" key="2">
    <source>
        <dbReference type="EMBL" id="MBW2936709.1"/>
    </source>
</evidence>
<keyword evidence="1" id="KW-1133">Transmembrane helix</keyword>
<organism evidence="2 3">
    <name type="scientific">Halomarinibacterium sedimenti</name>
    <dbReference type="NCBI Taxonomy" id="2857106"/>
    <lineage>
        <taxon>Bacteria</taxon>
        <taxon>Pseudomonadati</taxon>
        <taxon>Bacteroidota</taxon>
        <taxon>Flavobacteriia</taxon>
        <taxon>Flavobacteriales</taxon>
        <taxon>Flavobacteriaceae</taxon>
        <taxon>Halomarinibacterium</taxon>
    </lineage>
</organism>
<evidence type="ECO:0000313" key="3">
    <source>
        <dbReference type="Proteomes" id="UP001138686"/>
    </source>
</evidence>
<keyword evidence="1" id="KW-0812">Transmembrane</keyword>
<dbReference type="RefSeq" id="WP_219050521.1">
    <property type="nucleotide sequence ID" value="NZ_JAHWDP010000001.1"/>
</dbReference>
<keyword evidence="3" id="KW-1185">Reference proteome</keyword>
<reference evidence="2" key="1">
    <citation type="submission" date="2021-07" db="EMBL/GenBank/DDBJ databases">
        <title>Aureisphaera sp. CAU 1614 isolated from sea sediment.</title>
        <authorList>
            <person name="Kim W."/>
        </authorList>
    </citation>
    <scope>NUCLEOTIDE SEQUENCE</scope>
    <source>
        <strain evidence="2">CAU 1614</strain>
    </source>
</reference>
<name>A0A9X1JUD0_9FLAO</name>
<feature type="transmembrane region" description="Helical" evidence="1">
    <location>
        <begin position="45"/>
        <end position="65"/>
    </location>
</feature>
<protein>
    <submittedName>
        <fullName evidence="2">Uncharacterized protein</fullName>
    </submittedName>
</protein>
<dbReference type="AlphaFoldDB" id="A0A9X1JUD0"/>
<sequence>MAPIKFEENIREKLQERELTPSHDAWAKLSAKLDTQAPQKRNNTFVWFAVAASFVGILLVTTLFFSKEKVNTQLVNETPIEVLDTNEQFQNEGGIASENISEEKDNDIPAEKIEEVQLPKSNIAKTEKNPASIKKETINPLIEIQNQNKEVIAIKEAKTEKEPTKEELFINKKVDEVVIAVQKIQNENNTVTPDEIDALLAKAQRDISNNRILQANTQKVDAAALLLDVETELERSFRDRVFDALGEGFNKVRSAVAERNN</sequence>
<gene>
    <name evidence="2" type="ORF">KXJ69_01245</name>
</gene>
<keyword evidence="1" id="KW-0472">Membrane</keyword>
<dbReference type="EMBL" id="JAHWDP010000001">
    <property type="protein sequence ID" value="MBW2936709.1"/>
    <property type="molecule type" value="Genomic_DNA"/>
</dbReference>
<accession>A0A9X1JUD0</accession>
<proteinExistence type="predicted"/>
<evidence type="ECO:0000256" key="1">
    <source>
        <dbReference type="SAM" id="Phobius"/>
    </source>
</evidence>